<dbReference type="SUPFAM" id="SSF103657">
    <property type="entry name" value="BAR/IMD domain-like"/>
    <property type="match status" value="1"/>
</dbReference>
<comment type="similarity">
    <text evidence="2">Belongs to the endophilin family.</text>
</comment>
<keyword evidence="4" id="KW-0175">Coiled coil</keyword>
<dbReference type="SUPFAM" id="SSF50044">
    <property type="entry name" value="SH3-domain"/>
    <property type="match status" value="1"/>
</dbReference>
<dbReference type="PANTHER" id="PTHR14167">
    <property type="entry name" value="SH3 DOMAIN-CONTAINING"/>
    <property type="match status" value="1"/>
</dbReference>
<dbReference type="Gene3D" id="1.20.1270.60">
    <property type="entry name" value="Arfaptin homology (AH) domain/BAR domain"/>
    <property type="match status" value="1"/>
</dbReference>
<dbReference type="GO" id="GO:0005737">
    <property type="term" value="C:cytoplasm"/>
    <property type="evidence" value="ECO:0007669"/>
    <property type="project" value="InterPro"/>
</dbReference>
<dbReference type="Gene3D" id="2.30.30.40">
    <property type="entry name" value="SH3 Domains"/>
    <property type="match status" value="1"/>
</dbReference>
<evidence type="ECO:0000259" key="9">
    <source>
        <dbReference type="PROSITE" id="PS51021"/>
    </source>
</evidence>
<dbReference type="CDD" id="cd07592">
    <property type="entry name" value="BAR_Endophilin_A"/>
    <property type="match status" value="1"/>
</dbReference>
<dbReference type="PROSITE" id="PS51021">
    <property type="entry name" value="BAR"/>
    <property type="match status" value="1"/>
</dbReference>
<dbReference type="GO" id="GO:0098978">
    <property type="term" value="C:glutamatergic synapse"/>
    <property type="evidence" value="ECO:0007669"/>
    <property type="project" value="TreeGrafter"/>
</dbReference>
<dbReference type="GO" id="GO:0098793">
    <property type="term" value="C:presynapse"/>
    <property type="evidence" value="ECO:0007669"/>
    <property type="project" value="TreeGrafter"/>
</dbReference>
<organism evidence="10 11">
    <name type="scientific">Macrostomum lignano</name>
    <dbReference type="NCBI Taxonomy" id="282301"/>
    <lineage>
        <taxon>Eukaryota</taxon>
        <taxon>Metazoa</taxon>
        <taxon>Spiralia</taxon>
        <taxon>Lophotrochozoa</taxon>
        <taxon>Platyhelminthes</taxon>
        <taxon>Rhabditophora</taxon>
        <taxon>Macrostomorpha</taxon>
        <taxon>Macrostomida</taxon>
        <taxon>Macrostomidae</taxon>
        <taxon>Macrostomum</taxon>
    </lineage>
</organism>
<comment type="subcellular location">
    <subcellularLocation>
        <location evidence="1">Membrane</location>
        <topology evidence="1">Peripheral membrane protein</topology>
    </subcellularLocation>
</comment>
<feature type="region of interest" description="Disordered" evidence="7">
    <location>
        <begin position="290"/>
        <end position="318"/>
    </location>
</feature>
<sequence length="616" mass="65779">MSLAGFRKQLNKANQMLSERIAGTKGTELDTDFLEMERKIEVANKMVDDLITKTQEYLQPNPMARVRLTAAKGFNNLQNKGRNLSYPQPEGILGDCMIKHGNDLGHDSCLGEALIDSGEAYKQMAEIKYSLEDSVKQNFLDPFTAMQNRDLKEINHHLKKLEGRRLDFDCKKRKGGSRPNEDDLHAAEDKFVESKNLAENAMAEHVSAMYELVSAELVYHQEACRILSNLQTRLETKRSQAASRPKSEHVPFRPVVRGASKSSSISSDQSGARFGASAGAGAIGGAGGGSGGDAWRLSANDKSHEPAGPAISVKPRLQAKSGTPTCRALFTFTAENNTELAFDEGDVIQLIAQVDENWFEGELKGKRGFFPVNYVEPGRPTQALVCQRPRLDSKCSHINLGLNWNLGLALLKVECDIKTEIRAGPDEVFLSENFESQLTKAIYAYKNSSSGRTGSIQTLTVNETGCYRMEALGARGGSTNPAFSPVYTGGFGARIGGSFNLTAGTQLSLVIGQRGGDATQSYNHAASGGGGGTFVYRSSDNLLYLAAGGGGGGSIGYKGVNGSAGPNGTDSVGTASYVGYGGANGQSGSYGPSTRTYKGGLGAGWLGVANAKTNRC</sequence>
<dbReference type="InterPro" id="IPR036028">
    <property type="entry name" value="SH3-like_dom_sf"/>
</dbReference>
<evidence type="ECO:0000256" key="3">
    <source>
        <dbReference type="ARBA" id="ARBA00022443"/>
    </source>
</evidence>
<dbReference type="SMART" id="SM00326">
    <property type="entry name" value="SH3"/>
    <property type="match status" value="1"/>
</dbReference>
<dbReference type="PROSITE" id="PS50002">
    <property type="entry name" value="SH3"/>
    <property type="match status" value="1"/>
</dbReference>
<dbReference type="PRINTS" id="PR00452">
    <property type="entry name" value="SH3DOMAIN"/>
</dbReference>
<evidence type="ECO:0000256" key="7">
    <source>
        <dbReference type="SAM" id="MobiDB-lite"/>
    </source>
</evidence>
<evidence type="ECO:0000256" key="1">
    <source>
        <dbReference type="ARBA" id="ARBA00004170"/>
    </source>
</evidence>
<dbReference type="Proteomes" id="UP000095280">
    <property type="component" value="Unplaced"/>
</dbReference>
<dbReference type="AlphaFoldDB" id="A0A1I8GYT5"/>
<protein>
    <submittedName>
        <fullName evidence="11">SH3 domain-containing GRB2-like protein</fullName>
    </submittedName>
</protein>
<feature type="domain" description="BAR" evidence="9">
    <location>
        <begin position="18"/>
        <end position="243"/>
    </location>
</feature>
<dbReference type="WBParaSite" id="maker-uti_cns_0003548-snap-gene-0.10-mRNA-1">
    <property type="protein sequence ID" value="maker-uti_cns_0003548-snap-gene-0.10-mRNA-1"/>
    <property type="gene ID" value="maker-uti_cns_0003548-snap-gene-0.10"/>
</dbReference>
<feature type="domain" description="SH3" evidence="8">
    <location>
        <begin position="321"/>
        <end position="380"/>
    </location>
</feature>
<accession>A0A1I8GYT5</accession>
<evidence type="ECO:0000259" key="8">
    <source>
        <dbReference type="PROSITE" id="PS50002"/>
    </source>
</evidence>
<dbReference type="Pfam" id="PF14604">
    <property type="entry name" value="SH3_9"/>
    <property type="match status" value="1"/>
</dbReference>
<evidence type="ECO:0000256" key="6">
    <source>
        <dbReference type="PROSITE-ProRule" id="PRU00192"/>
    </source>
</evidence>
<evidence type="ECO:0000256" key="4">
    <source>
        <dbReference type="ARBA" id="ARBA00023054"/>
    </source>
</evidence>
<dbReference type="InterPro" id="IPR001452">
    <property type="entry name" value="SH3_domain"/>
</dbReference>
<dbReference type="GO" id="GO:0016191">
    <property type="term" value="P:synaptic vesicle uncoating"/>
    <property type="evidence" value="ECO:0007669"/>
    <property type="project" value="TreeGrafter"/>
</dbReference>
<dbReference type="InterPro" id="IPR050384">
    <property type="entry name" value="Endophilin_SH3RF"/>
</dbReference>
<keyword evidence="10" id="KW-1185">Reference proteome</keyword>
<reference evidence="11" key="1">
    <citation type="submission" date="2016-11" db="UniProtKB">
        <authorList>
            <consortium name="WormBaseParasite"/>
        </authorList>
    </citation>
    <scope>IDENTIFICATION</scope>
</reference>
<evidence type="ECO:0000313" key="11">
    <source>
        <dbReference type="WBParaSite" id="maker-uti_cns_0003548-snap-gene-0.10-mRNA-1"/>
    </source>
</evidence>
<evidence type="ECO:0000256" key="2">
    <source>
        <dbReference type="ARBA" id="ARBA00006697"/>
    </source>
</evidence>
<feature type="region of interest" description="Disordered" evidence="7">
    <location>
        <begin position="237"/>
        <end position="271"/>
    </location>
</feature>
<dbReference type="InterPro" id="IPR027267">
    <property type="entry name" value="AH/BAR_dom_sf"/>
</dbReference>
<dbReference type="PRINTS" id="PR00499">
    <property type="entry name" value="P67PHOX"/>
</dbReference>
<evidence type="ECO:0000256" key="5">
    <source>
        <dbReference type="ARBA" id="ARBA00023136"/>
    </source>
</evidence>
<dbReference type="SMART" id="SM00721">
    <property type="entry name" value="BAR"/>
    <property type="match status" value="1"/>
</dbReference>
<keyword evidence="5" id="KW-0472">Membrane</keyword>
<feature type="compositionally biased region" description="Low complexity" evidence="7">
    <location>
        <begin position="260"/>
        <end position="271"/>
    </location>
</feature>
<evidence type="ECO:0000313" key="10">
    <source>
        <dbReference type="Proteomes" id="UP000095280"/>
    </source>
</evidence>
<dbReference type="FunFam" id="2.30.30.40:FF:000072">
    <property type="entry name" value="Unconventional Myosin IB"/>
    <property type="match status" value="1"/>
</dbReference>
<dbReference type="PANTHER" id="PTHR14167:SF81">
    <property type="entry name" value="ENDOPHILIN-A"/>
    <property type="match status" value="1"/>
</dbReference>
<name>A0A1I8GYT5_9PLAT</name>
<proteinExistence type="inferred from homology"/>
<dbReference type="Pfam" id="PF03114">
    <property type="entry name" value="BAR"/>
    <property type="match status" value="1"/>
</dbReference>
<keyword evidence="3 6" id="KW-0728">SH3 domain</keyword>
<dbReference type="InterPro" id="IPR004148">
    <property type="entry name" value="BAR_dom"/>
</dbReference>